<dbReference type="InterPro" id="IPR024862">
    <property type="entry name" value="TRPV"/>
</dbReference>
<keyword evidence="3" id="KW-0812">Transmembrane</keyword>
<feature type="transmembrane region" description="Helical" evidence="3">
    <location>
        <begin position="1188"/>
        <end position="1207"/>
    </location>
</feature>
<keyword evidence="3" id="KW-0472">Membrane</keyword>
<keyword evidence="3" id="KW-1133">Transmembrane helix</keyword>
<evidence type="ECO:0000256" key="1">
    <source>
        <dbReference type="ARBA" id="ARBA00022737"/>
    </source>
</evidence>
<feature type="region of interest" description="Disordered" evidence="2">
    <location>
        <begin position="1"/>
        <end position="94"/>
    </location>
</feature>
<dbReference type="Proteomes" id="UP000738325">
    <property type="component" value="Unassembled WGS sequence"/>
</dbReference>
<dbReference type="GO" id="GO:0005216">
    <property type="term" value="F:monoatomic ion channel activity"/>
    <property type="evidence" value="ECO:0007669"/>
    <property type="project" value="InterPro"/>
</dbReference>
<dbReference type="EMBL" id="JAAAIP010000780">
    <property type="protein sequence ID" value="KAG0312739.1"/>
    <property type="molecule type" value="Genomic_DNA"/>
</dbReference>
<feature type="transmembrane region" description="Helical" evidence="3">
    <location>
        <begin position="1025"/>
        <end position="1045"/>
    </location>
</feature>
<dbReference type="SUPFAM" id="SSF50978">
    <property type="entry name" value="WD40 repeat-like"/>
    <property type="match status" value="1"/>
</dbReference>
<dbReference type="Gene3D" id="2.130.10.10">
    <property type="entry name" value="YVTN repeat-like/Quinoprotein amine dehydrogenase"/>
    <property type="match status" value="1"/>
</dbReference>
<evidence type="ECO:0000256" key="2">
    <source>
        <dbReference type="SAM" id="MobiDB-lite"/>
    </source>
</evidence>
<name>A0A9P6UNH6_9FUNG</name>
<dbReference type="PANTHER" id="PTHR10582">
    <property type="entry name" value="TRANSIENT RECEPTOR POTENTIAL ION CHANNEL PROTEIN"/>
    <property type="match status" value="1"/>
</dbReference>
<feature type="transmembrane region" description="Helical" evidence="3">
    <location>
        <begin position="1109"/>
        <end position="1129"/>
    </location>
</feature>
<feature type="non-terminal residue" evidence="4">
    <location>
        <position position="1"/>
    </location>
</feature>
<reference evidence="4" key="1">
    <citation type="journal article" date="2020" name="Fungal Divers.">
        <title>Resolving the Mortierellaceae phylogeny through synthesis of multi-gene phylogenetics and phylogenomics.</title>
        <authorList>
            <person name="Vandepol N."/>
            <person name="Liber J."/>
            <person name="Desiro A."/>
            <person name="Na H."/>
            <person name="Kennedy M."/>
            <person name="Barry K."/>
            <person name="Grigoriev I.V."/>
            <person name="Miller A.N."/>
            <person name="O'Donnell K."/>
            <person name="Stajich J.E."/>
            <person name="Bonito G."/>
        </authorList>
    </citation>
    <scope>NUCLEOTIDE SEQUENCE</scope>
    <source>
        <strain evidence="4">REB-010B</strain>
    </source>
</reference>
<evidence type="ECO:0000256" key="3">
    <source>
        <dbReference type="SAM" id="Phobius"/>
    </source>
</evidence>
<dbReference type="GO" id="GO:0005886">
    <property type="term" value="C:plasma membrane"/>
    <property type="evidence" value="ECO:0007669"/>
    <property type="project" value="TreeGrafter"/>
</dbReference>
<accession>A0A9P6UNH6</accession>
<feature type="transmembrane region" description="Helical" evidence="3">
    <location>
        <begin position="1149"/>
        <end position="1167"/>
    </location>
</feature>
<sequence length="1337" mass="151661">MEERHISLSMPASPSSLSDASGHDGYIQDSRPLPTAQNEDGDDNSDVPTAADVSETDKEKDTEDSNGDGGSDGNSPDEDSNGNSHDEDNEDDIGSPVVRSYFELMEPVVKNDTAAASIQLKCTKTASAPASIGFRSKSVEWTLYPHGLDATKDYELVIGISAKRLRIVDIEDIVVTANGVEERVEQESYKDEVIDGTEVMRWKLATPKSVQNNNRMEMRVSFALKLKPMPAPLETETFNLYYTELHAVGASNLSMDPFVRVLRPLYDRVLDIRRDGADEAIPYAISESGDYLVTYRNAIELWDLTNSGLSEPLDSYPINISDADLEHLSLSISWDGSQIAMSGKRSLFKLYEYNRSKSMLEESTKAKTIDFTAFGGQASFHAGTESQRRCLEDEIFVTVDLNTVGIYSVYGAWRYLRTIPHTSSVVSKLVWHAQSITQGIGNRIQGRHFICRNIDSSNLTGSRTKSILIWNLDSGRLVNTIKAAGSVFYDTEFLSSDASLLLEEVDGVMTSFCSRTGVRLATAGHQLRSAVPVKGSNSLFHTSDGFIRSGVDLAPIYPSCKLPESATVLSIFKEGESFNAYVEDRFSIYRQTWKSSPCNAVCLANLRAVREDVWSFVDFESGLEFSVEDKMETARRSLQLVISDLTQQDESRKTILDSLRRDYKTEVTFSPKDRVLIVKGETLTWIYEMPRRYSDDVLLVAIQDPEVQHWTCVHDRSYFRFHPDFLSLSQLKDAQCEGVTSVLAWRYHWYSVISHNPRFLTYLNRHINPRDGWGVEDGTQMANNESTIERLCYDWFSDSDDLSPLLEQVLGLSECQWVPSSKIEFNPIKYFLLTSKALPDAKAMFHFLSGYCHGRAISEQNLIFLSPVAACLPALLDPDQPHYKTAMLALRKMAFFPVPVRSVIIERHAMIHPPEFRVKFWTPNPRKLFQCREPILQLESSRASVVRMDPTWKSFRDEIFAATFNMIWTDKNEPHAPSDTSHPAGMCPSVFYWIRMTPFVIRYKLNPRIEKTVKCHKFPLDALDNPALCALILYKWSTLGFYIWLSRFTFQCILYTLVVVMVFFQVYAPTHNSLTVLSGIIAVMSSTFLLLELPHLLHSPMKYLRSMPYNFVDIAVFAFPLGGCINQFYLGSTINEDNILNPRGPNSWVFSFSILVIALHLLLQLCVNRTLCRFVTAMLRIFNRIRSVFIIFLIGQLAFTTALLHLLRGCVQEPCADLTTTGFPGNFYLAFSATFFFMVGKFEPIDDAFTEPNWAFHTMMIAYLIFTVILMLNVLIVLINSGYDESDTTWELVWLQNQLLYIESAENLSHFIPGLRENFDIFPQEIYYCLSETKIQT</sequence>
<feature type="transmembrane region" description="Helical" evidence="3">
    <location>
        <begin position="1052"/>
        <end position="1068"/>
    </location>
</feature>
<feature type="transmembrane region" description="Helical" evidence="3">
    <location>
        <begin position="1074"/>
        <end position="1097"/>
    </location>
</feature>
<dbReference type="PANTHER" id="PTHR10582:SF2">
    <property type="entry name" value="INACTIVE"/>
    <property type="match status" value="1"/>
</dbReference>
<evidence type="ECO:0000313" key="4">
    <source>
        <dbReference type="EMBL" id="KAG0312739.1"/>
    </source>
</evidence>
<evidence type="ECO:0000313" key="5">
    <source>
        <dbReference type="Proteomes" id="UP000738325"/>
    </source>
</evidence>
<proteinExistence type="predicted"/>
<keyword evidence="5" id="KW-1185">Reference proteome</keyword>
<keyword evidence="1" id="KW-0677">Repeat</keyword>
<gene>
    <name evidence="4" type="ORF">BGZ99_009300</name>
</gene>
<dbReference type="OrthoDB" id="2426057at2759"/>
<organism evidence="4 5">
    <name type="scientific">Dissophora globulifera</name>
    <dbReference type="NCBI Taxonomy" id="979702"/>
    <lineage>
        <taxon>Eukaryota</taxon>
        <taxon>Fungi</taxon>
        <taxon>Fungi incertae sedis</taxon>
        <taxon>Mucoromycota</taxon>
        <taxon>Mortierellomycotina</taxon>
        <taxon>Mortierellomycetes</taxon>
        <taxon>Mortierellales</taxon>
        <taxon>Mortierellaceae</taxon>
        <taxon>Dissophora</taxon>
    </lineage>
</organism>
<evidence type="ECO:0008006" key="6">
    <source>
        <dbReference type="Google" id="ProtNLM"/>
    </source>
</evidence>
<protein>
    <recommendedName>
        <fullName evidence="6">Ion transport domain-containing protein</fullName>
    </recommendedName>
</protein>
<comment type="caution">
    <text evidence="4">The sequence shown here is derived from an EMBL/GenBank/DDBJ whole genome shotgun (WGS) entry which is preliminary data.</text>
</comment>
<dbReference type="InterPro" id="IPR036322">
    <property type="entry name" value="WD40_repeat_dom_sf"/>
</dbReference>
<feature type="compositionally biased region" description="Low complexity" evidence="2">
    <location>
        <begin position="7"/>
        <end position="20"/>
    </location>
</feature>
<feature type="transmembrane region" description="Helical" evidence="3">
    <location>
        <begin position="1254"/>
        <end position="1279"/>
    </location>
</feature>
<dbReference type="InterPro" id="IPR015943">
    <property type="entry name" value="WD40/YVTN_repeat-like_dom_sf"/>
</dbReference>
<dbReference type="GO" id="GO:0098703">
    <property type="term" value="P:calcium ion import across plasma membrane"/>
    <property type="evidence" value="ECO:0007669"/>
    <property type="project" value="TreeGrafter"/>
</dbReference>
<feature type="transmembrane region" description="Helical" evidence="3">
    <location>
        <begin position="1227"/>
        <end position="1242"/>
    </location>
</feature>